<dbReference type="InterPro" id="IPR015142">
    <property type="entry name" value="Smac_DIABLO"/>
</dbReference>
<evidence type="ECO:0000256" key="2">
    <source>
        <dbReference type="ARBA" id="ARBA00022703"/>
    </source>
</evidence>
<accession>A0A3B3ST03</accession>
<proteinExistence type="inferred from homology"/>
<dbReference type="OrthoDB" id="6153032at2759"/>
<dbReference type="InterPro" id="IPR009062">
    <property type="entry name" value="Smac/DIABLO-like_sf"/>
</dbReference>
<dbReference type="Proteomes" id="UP000261540">
    <property type="component" value="Unplaced"/>
</dbReference>
<keyword evidence="3" id="KW-0809">Transit peptide</keyword>
<dbReference type="GO" id="GO:0043065">
    <property type="term" value="P:positive regulation of apoptotic process"/>
    <property type="evidence" value="ECO:0007669"/>
    <property type="project" value="UniProtKB-ARBA"/>
</dbReference>
<evidence type="ECO:0000256" key="6">
    <source>
        <dbReference type="ARBA" id="ARBA00046319"/>
    </source>
</evidence>
<evidence type="ECO:0000256" key="7">
    <source>
        <dbReference type="SAM" id="MobiDB-lite"/>
    </source>
</evidence>
<dbReference type="GeneTree" id="ENSGT00390000007237"/>
<evidence type="ECO:0000313" key="8">
    <source>
        <dbReference type="Ensembl" id="ENSPKIP00000033839.1"/>
    </source>
</evidence>
<dbReference type="Ensembl" id="ENSPKIT00000014734.1">
    <property type="protein sequence ID" value="ENSPKIP00000033839.1"/>
    <property type="gene ID" value="ENSPKIG00000013400.1"/>
</dbReference>
<organism evidence="8 9">
    <name type="scientific">Paramormyrops kingsleyae</name>
    <dbReference type="NCBI Taxonomy" id="1676925"/>
    <lineage>
        <taxon>Eukaryota</taxon>
        <taxon>Metazoa</taxon>
        <taxon>Chordata</taxon>
        <taxon>Craniata</taxon>
        <taxon>Vertebrata</taxon>
        <taxon>Euteleostomi</taxon>
        <taxon>Actinopterygii</taxon>
        <taxon>Neopterygii</taxon>
        <taxon>Teleostei</taxon>
        <taxon>Osteoglossocephala</taxon>
        <taxon>Osteoglossomorpha</taxon>
        <taxon>Osteoglossiformes</taxon>
        <taxon>Mormyridae</taxon>
        <taxon>Paramormyrops</taxon>
    </lineage>
</organism>
<dbReference type="SUPFAM" id="SSF46984">
    <property type="entry name" value="Smac/diablo"/>
    <property type="match status" value="1"/>
</dbReference>
<comment type="subcellular location">
    <subcellularLocation>
        <location evidence="1">Mitochondrion</location>
    </subcellularLocation>
</comment>
<dbReference type="GO" id="GO:0005739">
    <property type="term" value="C:mitochondrion"/>
    <property type="evidence" value="ECO:0007669"/>
    <property type="project" value="UniProtKB-SubCell"/>
</dbReference>
<protein>
    <recommendedName>
        <fullName evidence="5">Direct IAP-binding protein with low pI</fullName>
    </recommendedName>
</protein>
<dbReference type="GO" id="GO:0008631">
    <property type="term" value="P:intrinsic apoptotic signaling pathway in response to oxidative stress"/>
    <property type="evidence" value="ECO:0007669"/>
    <property type="project" value="TreeGrafter"/>
</dbReference>
<dbReference type="Pfam" id="PF09057">
    <property type="entry name" value="Smac_DIABLO"/>
    <property type="match status" value="1"/>
</dbReference>
<comment type="similarity">
    <text evidence="6">Belongs to the Smac/DIABLO protein family.</text>
</comment>
<name>A0A3B3ST03_9TELE</name>
<feature type="region of interest" description="Disordered" evidence="7">
    <location>
        <begin position="234"/>
        <end position="259"/>
    </location>
</feature>
<keyword evidence="4" id="KW-0496">Mitochondrion</keyword>
<dbReference type="FunFam" id="1.20.58.70:FF:000012">
    <property type="entry name" value="diablo homolog, mitochondrial isoform X1"/>
    <property type="match status" value="1"/>
</dbReference>
<dbReference type="Gene3D" id="1.20.58.70">
    <property type="match status" value="1"/>
</dbReference>
<keyword evidence="2" id="KW-0053">Apoptosis</keyword>
<reference evidence="8" key="2">
    <citation type="submission" date="2025-09" db="UniProtKB">
        <authorList>
            <consortium name="Ensembl"/>
        </authorList>
    </citation>
    <scope>IDENTIFICATION</scope>
</reference>
<dbReference type="KEGG" id="pki:111837934"/>
<keyword evidence="9" id="KW-1185">Reference proteome</keyword>
<dbReference type="AlphaFoldDB" id="A0A3B3ST03"/>
<evidence type="ECO:0000313" key="9">
    <source>
        <dbReference type="Proteomes" id="UP000261540"/>
    </source>
</evidence>
<evidence type="ECO:0000256" key="3">
    <source>
        <dbReference type="ARBA" id="ARBA00022946"/>
    </source>
</evidence>
<evidence type="ECO:0000256" key="4">
    <source>
        <dbReference type="ARBA" id="ARBA00023128"/>
    </source>
</evidence>
<dbReference type="PANTHER" id="PTHR32247">
    <property type="entry name" value="DIABLO HOMOLOG, MITOCHONDRIAL"/>
    <property type="match status" value="1"/>
</dbReference>
<dbReference type="STRING" id="1676925.ENSPKIP00000033839"/>
<reference evidence="8" key="1">
    <citation type="submission" date="2025-08" db="UniProtKB">
        <authorList>
            <consortium name="Ensembl"/>
        </authorList>
    </citation>
    <scope>IDENTIFICATION</scope>
</reference>
<dbReference type="PANTHER" id="PTHR32247:SF4">
    <property type="entry name" value="DIRECT IAP-BINDING PROTEIN WITH LOW PI"/>
    <property type="match status" value="1"/>
</dbReference>
<sequence>MPLLGCLGTRSLSQGSAYFLLLPSNMAAYRRGLAVLSFLRCSIGAVVGCSSSPRRLAKLPAAVRRTCVSLCAAGGLCAIPFSQKETAVLSHEALIRRASSLMTDGANTYLSQTTLALVESLTNYVKAMHTLLALQQRYVTSVSKLNPTEEDAIWQVIIRQHQEVMDRREECRRFEMNWMNAINLSELAAEAAFNAGADQASVTARTNLQVAQEHVEQVRQLSLEAEQKLLDTKAENMERMSAGRNEEEEDIPDAYLRED</sequence>
<evidence type="ECO:0000256" key="5">
    <source>
        <dbReference type="ARBA" id="ARBA00033049"/>
    </source>
</evidence>
<dbReference type="GO" id="GO:0051402">
    <property type="term" value="P:neuron apoptotic process"/>
    <property type="evidence" value="ECO:0007669"/>
    <property type="project" value="TreeGrafter"/>
</dbReference>
<evidence type="ECO:0000256" key="1">
    <source>
        <dbReference type="ARBA" id="ARBA00004173"/>
    </source>
</evidence>